<keyword evidence="1" id="KW-0472">Membrane</keyword>
<evidence type="ECO:0000313" key="2">
    <source>
        <dbReference type="EMBL" id="PVH97005.1"/>
    </source>
</evidence>
<protein>
    <submittedName>
        <fullName evidence="2">Uncharacterized protein</fullName>
    </submittedName>
</protein>
<name>A0A2V1DG84_9PLEO</name>
<dbReference type="AlphaFoldDB" id="A0A2V1DG84"/>
<organism evidence="2 3">
    <name type="scientific">Periconia macrospinosa</name>
    <dbReference type="NCBI Taxonomy" id="97972"/>
    <lineage>
        <taxon>Eukaryota</taxon>
        <taxon>Fungi</taxon>
        <taxon>Dikarya</taxon>
        <taxon>Ascomycota</taxon>
        <taxon>Pezizomycotina</taxon>
        <taxon>Dothideomycetes</taxon>
        <taxon>Pleosporomycetidae</taxon>
        <taxon>Pleosporales</taxon>
        <taxon>Massarineae</taxon>
        <taxon>Periconiaceae</taxon>
        <taxon>Periconia</taxon>
    </lineage>
</organism>
<dbReference type="Proteomes" id="UP000244855">
    <property type="component" value="Unassembled WGS sequence"/>
</dbReference>
<dbReference type="STRING" id="97972.A0A2V1DG84"/>
<feature type="transmembrane region" description="Helical" evidence="1">
    <location>
        <begin position="234"/>
        <end position="253"/>
    </location>
</feature>
<reference evidence="2 3" key="1">
    <citation type="journal article" date="2018" name="Sci. Rep.">
        <title>Comparative genomics provides insights into the lifestyle and reveals functional heterogeneity of dark septate endophytic fungi.</title>
        <authorList>
            <person name="Knapp D.G."/>
            <person name="Nemeth J.B."/>
            <person name="Barry K."/>
            <person name="Hainaut M."/>
            <person name="Henrissat B."/>
            <person name="Johnson J."/>
            <person name="Kuo A."/>
            <person name="Lim J.H.P."/>
            <person name="Lipzen A."/>
            <person name="Nolan M."/>
            <person name="Ohm R.A."/>
            <person name="Tamas L."/>
            <person name="Grigoriev I.V."/>
            <person name="Spatafora J.W."/>
            <person name="Nagy L.G."/>
            <person name="Kovacs G.M."/>
        </authorList>
    </citation>
    <scope>NUCLEOTIDE SEQUENCE [LARGE SCALE GENOMIC DNA]</scope>
    <source>
        <strain evidence="2 3">DSE2036</strain>
    </source>
</reference>
<evidence type="ECO:0000313" key="3">
    <source>
        <dbReference type="Proteomes" id="UP000244855"/>
    </source>
</evidence>
<dbReference type="EMBL" id="KZ805448">
    <property type="protein sequence ID" value="PVH97005.1"/>
    <property type="molecule type" value="Genomic_DNA"/>
</dbReference>
<keyword evidence="3" id="KW-1185">Reference proteome</keyword>
<dbReference type="OrthoDB" id="3799764at2759"/>
<keyword evidence="1" id="KW-0812">Transmembrane</keyword>
<evidence type="ECO:0000256" key="1">
    <source>
        <dbReference type="SAM" id="Phobius"/>
    </source>
</evidence>
<keyword evidence="1" id="KW-1133">Transmembrane helix</keyword>
<sequence length="254" mass="26763">MGYTYPGMGADYKRFNNDYNLPPDEQVQPMLAGIESNLNQTNTTTAILAMSNIVESFLATPTCTPTAASRASNLPASITKACTSQPASFTPTTTAPISSYAACTDYASILRSCASATPSFHSLPASQQASCACYSLQTTTTACAGGSKTYVAPALATARFDNAAGTCYSYVKVLGYEKLAAEMDGKSARNQTRVGFGFCGNVDEESKSGLRAQLERVEERACEVSGAERSVVRVWGGVGVVWLGVLGFWLVVVG</sequence>
<accession>A0A2V1DG84</accession>
<proteinExistence type="predicted"/>
<gene>
    <name evidence="2" type="ORF">DM02DRAFT_616833</name>
</gene>